<name>A0ABY1WWW7_9HYPH</name>
<evidence type="ECO:0000313" key="2">
    <source>
        <dbReference type="Proteomes" id="UP000291659"/>
    </source>
</evidence>
<comment type="caution">
    <text evidence="1">The sequence shown here is derived from an EMBL/GenBank/DDBJ whole genome shotgun (WGS) entry which is preliminary data.</text>
</comment>
<dbReference type="Proteomes" id="UP000291659">
    <property type="component" value="Unassembled WGS sequence"/>
</dbReference>
<dbReference type="RefSeq" id="WP_130658222.1">
    <property type="nucleotide sequence ID" value="NZ_SINW01000018.1"/>
</dbReference>
<organism evidence="1 2">
    <name type="scientific">Rhizobium ruizarguesonis</name>
    <dbReference type="NCBI Taxonomy" id="2081791"/>
    <lineage>
        <taxon>Bacteria</taxon>
        <taxon>Pseudomonadati</taxon>
        <taxon>Pseudomonadota</taxon>
        <taxon>Alphaproteobacteria</taxon>
        <taxon>Hyphomicrobiales</taxon>
        <taxon>Rhizobiaceae</taxon>
        <taxon>Rhizobium/Agrobacterium group</taxon>
        <taxon>Rhizobium</taxon>
    </lineage>
</organism>
<keyword evidence="2" id="KW-1185">Reference proteome</keyword>
<evidence type="ECO:0000313" key="1">
    <source>
        <dbReference type="EMBL" id="TAX63737.1"/>
    </source>
</evidence>
<reference evidence="1 2" key="1">
    <citation type="submission" date="2019-02" db="EMBL/GenBank/DDBJ databases">
        <title>The genomic architecture of introgression among sibling species of bacteria.</title>
        <authorList>
            <person name="Cavassim M.I.A."/>
            <person name="Moeskjaer S."/>
            <person name="Moslemi C."/>
            <person name="Fields B."/>
            <person name="Bachmann A."/>
            <person name="Vilhjalmsson B."/>
            <person name="Schierup M.H."/>
            <person name="Young J.P.W."/>
            <person name="Andersen S.U."/>
        </authorList>
    </citation>
    <scope>NUCLEOTIDE SEQUENCE [LARGE SCALE GENOMIC DNA]</scope>
    <source>
        <strain evidence="1 2">SM141A</strain>
    </source>
</reference>
<gene>
    <name evidence="1" type="ORF">ELH98_37320</name>
</gene>
<accession>A0ABY1WWW7</accession>
<dbReference type="EMBL" id="SIOX01000014">
    <property type="protein sequence ID" value="TAX63737.1"/>
    <property type="molecule type" value="Genomic_DNA"/>
</dbReference>
<proteinExistence type="predicted"/>
<protein>
    <submittedName>
        <fullName evidence="1">Uncharacterized protein</fullName>
    </submittedName>
</protein>
<sequence length="61" mass="6637">MDATHKIMGGLAKTIRGLAEKVPETFVYVEPSSRPIEIDYREMLAESASTTVIDPPISSDA</sequence>